<proteinExistence type="predicted"/>
<evidence type="ECO:0000313" key="2">
    <source>
        <dbReference type="EMBL" id="MBD3927465.1"/>
    </source>
</evidence>
<feature type="chain" id="PRO_5047091857" description="DUF2690 domain-containing protein" evidence="1">
    <location>
        <begin position="33"/>
        <end position="168"/>
    </location>
</feature>
<reference evidence="2 3" key="1">
    <citation type="submission" date="2020-09" db="EMBL/GenBank/DDBJ databases">
        <title>novel species in genus Nocardioides.</title>
        <authorList>
            <person name="Zhang G."/>
        </authorList>
    </citation>
    <scope>NUCLEOTIDE SEQUENCE [LARGE SCALE GENOMIC DNA]</scope>
    <source>
        <strain evidence="2 3">KCTC 39551</strain>
    </source>
</reference>
<evidence type="ECO:0000313" key="3">
    <source>
        <dbReference type="Proteomes" id="UP000618818"/>
    </source>
</evidence>
<keyword evidence="3" id="KW-1185">Reference proteome</keyword>
<accession>A0ABR8NJS1</accession>
<sequence length="168" mass="18819">MSTRRNASVLRHLCRLVATLMAAALATVGVTAATTTSASALCAAQPMVGDWRNTNTATRSTTRVVVGFHCGDQILCDENGNCTGGQSYFTLRPFGSCSPTDCDWGTRRAYEMSDSWQRATYSYSWATKAVWVKTYTYSGRLYLRVWVHTDFTAADWRTDYTTDEWFLK</sequence>
<protein>
    <recommendedName>
        <fullName evidence="4">DUF2690 domain-containing protein</fullName>
    </recommendedName>
</protein>
<dbReference type="Proteomes" id="UP000618818">
    <property type="component" value="Unassembled WGS sequence"/>
</dbReference>
<comment type="caution">
    <text evidence="2">The sequence shown here is derived from an EMBL/GenBank/DDBJ whole genome shotgun (WGS) entry which is preliminary data.</text>
</comment>
<organism evidence="2 3">
    <name type="scientific">Nocardioides cavernae</name>
    <dbReference type="NCBI Taxonomy" id="1921566"/>
    <lineage>
        <taxon>Bacteria</taxon>
        <taxon>Bacillati</taxon>
        <taxon>Actinomycetota</taxon>
        <taxon>Actinomycetes</taxon>
        <taxon>Propionibacteriales</taxon>
        <taxon>Nocardioidaceae</taxon>
        <taxon>Nocardioides</taxon>
    </lineage>
</organism>
<gene>
    <name evidence="2" type="ORF">IEZ26_22775</name>
</gene>
<dbReference type="RefSeq" id="WP_191197331.1">
    <property type="nucleotide sequence ID" value="NZ_JACXYZ010000006.1"/>
</dbReference>
<dbReference type="EMBL" id="JACXYZ010000006">
    <property type="protein sequence ID" value="MBD3927465.1"/>
    <property type="molecule type" value="Genomic_DNA"/>
</dbReference>
<name>A0ABR8NJS1_9ACTN</name>
<keyword evidence="1" id="KW-0732">Signal</keyword>
<evidence type="ECO:0000256" key="1">
    <source>
        <dbReference type="SAM" id="SignalP"/>
    </source>
</evidence>
<evidence type="ECO:0008006" key="4">
    <source>
        <dbReference type="Google" id="ProtNLM"/>
    </source>
</evidence>
<feature type="signal peptide" evidence="1">
    <location>
        <begin position="1"/>
        <end position="32"/>
    </location>
</feature>